<dbReference type="InterPro" id="IPR036259">
    <property type="entry name" value="MFS_trans_sf"/>
</dbReference>
<feature type="transmembrane region" description="Helical" evidence="6">
    <location>
        <begin position="129"/>
        <end position="152"/>
    </location>
</feature>
<comment type="subcellular location">
    <subcellularLocation>
        <location evidence="1">Cell membrane</location>
        <topology evidence="1">Multi-pass membrane protein</topology>
    </subcellularLocation>
</comment>
<dbReference type="SUPFAM" id="SSF103473">
    <property type="entry name" value="MFS general substrate transporter"/>
    <property type="match status" value="1"/>
</dbReference>
<feature type="transmembrane region" description="Helical" evidence="6">
    <location>
        <begin position="289"/>
        <end position="308"/>
    </location>
</feature>
<keyword evidence="9" id="KW-1185">Reference proteome</keyword>
<dbReference type="PANTHER" id="PTHR43124:SF8">
    <property type="entry name" value="INNER MEMBRANE TRANSPORT PROTEIN YDHP"/>
    <property type="match status" value="1"/>
</dbReference>
<feature type="transmembrane region" description="Helical" evidence="6">
    <location>
        <begin position="264"/>
        <end position="283"/>
    </location>
</feature>
<feature type="transmembrane region" description="Helical" evidence="6">
    <location>
        <begin position="72"/>
        <end position="95"/>
    </location>
</feature>
<feature type="domain" description="Major facilitator superfamily (MFS) profile" evidence="7">
    <location>
        <begin position="6"/>
        <end position="379"/>
    </location>
</feature>
<comment type="caution">
    <text evidence="8">The sequence shown here is derived from an EMBL/GenBank/DDBJ whole genome shotgun (WGS) entry which is preliminary data.</text>
</comment>
<evidence type="ECO:0000256" key="3">
    <source>
        <dbReference type="ARBA" id="ARBA00022692"/>
    </source>
</evidence>
<dbReference type="EMBL" id="WUMU01000023">
    <property type="protein sequence ID" value="MXN20012.1"/>
    <property type="molecule type" value="Genomic_DNA"/>
</dbReference>
<evidence type="ECO:0000256" key="6">
    <source>
        <dbReference type="SAM" id="Phobius"/>
    </source>
</evidence>
<evidence type="ECO:0000313" key="9">
    <source>
        <dbReference type="Proteomes" id="UP000477911"/>
    </source>
</evidence>
<keyword evidence="4 6" id="KW-1133">Transmembrane helix</keyword>
<feature type="transmembrane region" description="Helical" evidence="6">
    <location>
        <begin position="101"/>
        <end position="122"/>
    </location>
</feature>
<dbReference type="PROSITE" id="PS50850">
    <property type="entry name" value="MFS"/>
    <property type="match status" value="1"/>
</dbReference>
<dbReference type="Gene3D" id="1.20.1250.20">
    <property type="entry name" value="MFS general substrate transporter like domains"/>
    <property type="match status" value="2"/>
</dbReference>
<keyword evidence="3 6" id="KW-0812">Transmembrane</keyword>
<dbReference type="Pfam" id="PF07690">
    <property type="entry name" value="MFS_1"/>
    <property type="match status" value="1"/>
</dbReference>
<evidence type="ECO:0000256" key="2">
    <source>
        <dbReference type="ARBA" id="ARBA00022475"/>
    </source>
</evidence>
<protein>
    <submittedName>
        <fullName evidence="8">MFS transporter</fullName>
    </submittedName>
</protein>
<dbReference type="GO" id="GO:0005886">
    <property type="term" value="C:plasma membrane"/>
    <property type="evidence" value="ECO:0007669"/>
    <property type="project" value="UniProtKB-SubCell"/>
</dbReference>
<feature type="transmembrane region" description="Helical" evidence="6">
    <location>
        <begin position="231"/>
        <end position="252"/>
    </location>
</feature>
<organism evidence="8 9">
    <name type="scientific">Pseudooceanicola albus</name>
    <dbReference type="NCBI Taxonomy" id="2692189"/>
    <lineage>
        <taxon>Bacteria</taxon>
        <taxon>Pseudomonadati</taxon>
        <taxon>Pseudomonadota</taxon>
        <taxon>Alphaproteobacteria</taxon>
        <taxon>Rhodobacterales</taxon>
        <taxon>Paracoccaceae</taxon>
        <taxon>Pseudooceanicola</taxon>
    </lineage>
</organism>
<feature type="transmembrane region" description="Helical" evidence="6">
    <location>
        <begin position="355"/>
        <end position="375"/>
    </location>
</feature>
<feature type="transmembrane region" description="Helical" evidence="6">
    <location>
        <begin position="158"/>
        <end position="181"/>
    </location>
</feature>
<evidence type="ECO:0000313" key="8">
    <source>
        <dbReference type="EMBL" id="MXN20012.1"/>
    </source>
</evidence>
<evidence type="ECO:0000256" key="4">
    <source>
        <dbReference type="ARBA" id="ARBA00022989"/>
    </source>
</evidence>
<dbReference type="GO" id="GO:0022857">
    <property type="term" value="F:transmembrane transporter activity"/>
    <property type="evidence" value="ECO:0007669"/>
    <property type="project" value="InterPro"/>
</dbReference>
<dbReference type="PANTHER" id="PTHR43124">
    <property type="entry name" value="PURINE EFFLUX PUMP PBUE"/>
    <property type="match status" value="1"/>
</dbReference>
<dbReference type="AlphaFoldDB" id="A0A6L7G8N3"/>
<accession>A0A6L7G8N3</accession>
<dbReference type="InterPro" id="IPR050189">
    <property type="entry name" value="MFS_Efflux_Transporters"/>
</dbReference>
<dbReference type="InterPro" id="IPR011701">
    <property type="entry name" value="MFS"/>
</dbReference>
<reference evidence="8 9" key="1">
    <citation type="submission" date="2019-12" db="EMBL/GenBank/DDBJ databases">
        <authorList>
            <person name="Li M."/>
        </authorList>
    </citation>
    <scope>NUCLEOTIDE SEQUENCE [LARGE SCALE GENOMIC DNA]</scope>
    <source>
        <strain evidence="8 9">GBMRC 2024</strain>
    </source>
</reference>
<dbReference type="Proteomes" id="UP000477911">
    <property type="component" value="Unassembled WGS sequence"/>
</dbReference>
<feature type="transmembrane region" description="Helical" evidence="6">
    <location>
        <begin position="38"/>
        <end position="60"/>
    </location>
</feature>
<evidence type="ECO:0000259" key="7">
    <source>
        <dbReference type="PROSITE" id="PS50850"/>
    </source>
</evidence>
<feature type="transmembrane region" description="Helical" evidence="6">
    <location>
        <begin position="202"/>
        <end position="225"/>
    </location>
</feature>
<dbReference type="InterPro" id="IPR020846">
    <property type="entry name" value="MFS_dom"/>
</dbReference>
<proteinExistence type="predicted"/>
<sequence>MKFNPALAALSLGSFTIGLTEFAPMGLLPVLARDLQVPIPAAGLVVTAYAFGVMIFAPIVTLAGGRLARNRLLILLALILAAGNLLAAAAPGYALLLCARVLTALCQGSFFGVGALVAAALVTPGRQAGAVAAVFMGLTVANIAGVPAMTALGEAAGWRIPFLLLAGLGLVTPLALLRVLPHLPAPAGSNVRAKLRVLLRRPVLGALGLTVLTSTGQFTVFTYVAPMLQHGLGASTGFVTLALIVVGLGMAAGNHLGGIAADRSLRGTLIVTLMALILLLGGLSACLAVPGAVLGLLFVWGGLCFALVPTMQMRVMAAAAEAPSLASSVNIGAFNLGNGLGAVVGAAVLNAGGSYPAIPLASAVVFAVPLAIVLLKGRRGRAAVQA</sequence>
<feature type="transmembrane region" description="Helical" evidence="6">
    <location>
        <begin position="329"/>
        <end position="349"/>
    </location>
</feature>
<evidence type="ECO:0000256" key="5">
    <source>
        <dbReference type="ARBA" id="ARBA00023136"/>
    </source>
</evidence>
<evidence type="ECO:0000256" key="1">
    <source>
        <dbReference type="ARBA" id="ARBA00004651"/>
    </source>
</evidence>
<dbReference type="CDD" id="cd17324">
    <property type="entry name" value="MFS_NepI_like"/>
    <property type="match status" value="1"/>
</dbReference>
<keyword evidence="5 6" id="KW-0472">Membrane</keyword>
<gene>
    <name evidence="8" type="ORF">GR170_19425</name>
</gene>
<keyword evidence="2" id="KW-1003">Cell membrane</keyword>
<name>A0A6L7G8N3_9RHOB</name>